<dbReference type="InterPro" id="IPR028224">
    <property type="entry name" value="Otospiralin"/>
</dbReference>
<keyword evidence="5" id="KW-0873">Pyrrolidone carboxylic acid</keyword>
<gene>
    <name evidence="7" type="ORF">QQF64_021859</name>
</gene>
<dbReference type="PROSITE" id="PS00213">
    <property type="entry name" value="LIPOCALIN"/>
    <property type="match status" value="1"/>
</dbReference>
<evidence type="ECO:0000256" key="5">
    <source>
        <dbReference type="ARBA" id="ARBA00023283"/>
    </source>
</evidence>
<feature type="domain" description="Lipocalin/cytosolic fatty-acid binding" evidence="6">
    <location>
        <begin position="78"/>
        <end position="220"/>
    </location>
</feature>
<dbReference type="InterPro" id="IPR022272">
    <property type="entry name" value="Lipocalin_CS"/>
</dbReference>
<evidence type="ECO:0000256" key="4">
    <source>
        <dbReference type="ARBA" id="ARBA00022525"/>
    </source>
</evidence>
<dbReference type="SUPFAM" id="SSF50814">
    <property type="entry name" value="Lipocalins"/>
    <property type="match status" value="1"/>
</dbReference>
<evidence type="ECO:0000256" key="2">
    <source>
        <dbReference type="ARBA" id="ARBA00019890"/>
    </source>
</evidence>
<dbReference type="InterPro" id="IPR000566">
    <property type="entry name" value="Lipocln_cytosolic_FA-bd_dom"/>
</dbReference>
<proteinExistence type="predicted"/>
<comment type="subcellular location">
    <subcellularLocation>
        <location evidence="1">Secreted</location>
    </subcellularLocation>
</comment>
<organism evidence="7 8">
    <name type="scientific">Cirrhinus molitorella</name>
    <name type="common">mud carp</name>
    <dbReference type="NCBI Taxonomy" id="172907"/>
    <lineage>
        <taxon>Eukaryota</taxon>
        <taxon>Metazoa</taxon>
        <taxon>Chordata</taxon>
        <taxon>Craniata</taxon>
        <taxon>Vertebrata</taxon>
        <taxon>Euteleostomi</taxon>
        <taxon>Actinopterygii</taxon>
        <taxon>Neopterygii</taxon>
        <taxon>Teleostei</taxon>
        <taxon>Ostariophysi</taxon>
        <taxon>Cypriniformes</taxon>
        <taxon>Cyprinidae</taxon>
        <taxon>Labeoninae</taxon>
        <taxon>Labeonini</taxon>
        <taxon>Cirrhinus</taxon>
    </lineage>
</organism>
<evidence type="ECO:0000259" key="6">
    <source>
        <dbReference type="Pfam" id="PF08212"/>
    </source>
</evidence>
<dbReference type="Pfam" id="PF08212">
    <property type="entry name" value="Lipocalin_2"/>
    <property type="match status" value="1"/>
</dbReference>
<accession>A0ABR3L6J5</accession>
<keyword evidence="4" id="KW-0964">Secreted</keyword>
<dbReference type="PRINTS" id="PR01219">
    <property type="entry name" value="APOLIPOPROTD"/>
</dbReference>
<keyword evidence="3" id="KW-0813">Transport</keyword>
<comment type="caution">
    <text evidence="7">The sequence shown here is derived from an EMBL/GenBank/DDBJ whole genome shotgun (WGS) entry which is preliminary data.</text>
</comment>
<evidence type="ECO:0000256" key="3">
    <source>
        <dbReference type="ARBA" id="ARBA00022448"/>
    </source>
</evidence>
<dbReference type="Gene3D" id="2.40.128.20">
    <property type="match status" value="1"/>
</dbReference>
<keyword evidence="8" id="KW-1185">Reference proteome</keyword>
<evidence type="ECO:0000313" key="7">
    <source>
        <dbReference type="EMBL" id="KAL1248541.1"/>
    </source>
</evidence>
<dbReference type="PANTHER" id="PTHR10612:SF15">
    <property type="entry name" value="APOLIPOPROTEIN D"/>
    <property type="match status" value="1"/>
</dbReference>
<dbReference type="InterPro" id="IPR002969">
    <property type="entry name" value="ApolipopD"/>
</dbReference>
<dbReference type="EMBL" id="JAYMGO010000024">
    <property type="protein sequence ID" value="KAL1248541.1"/>
    <property type="molecule type" value="Genomic_DNA"/>
</dbReference>
<dbReference type="PRINTS" id="PR02058">
    <property type="entry name" value="APODVERTBRTE"/>
</dbReference>
<evidence type="ECO:0000256" key="1">
    <source>
        <dbReference type="ARBA" id="ARBA00004613"/>
    </source>
</evidence>
<reference evidence="7 8" key="1">
    <citation type="submission" date="2023-09" db="EMBL/GenBank/DDBJ databases">
        <authorList>
            <person name="Wang M."/>
        </authorList>
    </citation>
    <scope>NUCLEOTIDE SEQUENCE [LARGE SCALE GENOMIC DNA]</scope>
    <source>
        <strain evidence="7">GT-2023</strain>
        <tissue evidence="7">Liver</tissue>
    </source>
</reference>
<name>A0ABR3L6J5_9TELE</name>
<dbReference type="Pfam" id="PF15182">
    <property type="entry name" value="OTOS"/>
    <property type="match status" value="1"/>
</dbReference>
<protein>
    <recommendedName>
        <fullName evidence="2">Apolipoprotein D</fullName>
    </recommendedName>
</protein>
<dbReference type="CDD" id="cd19437">
    <property type="entry name" value="lipocalin_apoD-like"/>
    <property type="match status" value="1"/>
</dbReference>
<evidence type="ECO:0000313" key="8">
    <source>
        <dbReference type="Proteomes" id="UP001558613"/>
    </source>
</evidence>
<sequence length="362" mass="40910">MTSFSVWLQPHTVTGAAHTQHTSALRLTTGSSGTAETAALDRMKAVIVLLVPLLLPLVSAQTFRWGPCPTPMVQPNFELDKYLGKWYEIEKLPASFEKGKCIEANYALRPDKTVQVLNVQTYKGKIRTAEGTAIIQDPKEPAKLGVSFSYFTPYAPYWVLSTDYNSISLVYSCTDVLRLFHVDYAWILSRSRILPAEAIYHAKEIFSRDNVDVSKMIPTDQQGCDGTLSSLGGDKNFLYLGFSLCRTCDTQNLSSSQTWTDRFCNHCCKEGMMKWSIVLGVFLLCFLANNLSGARFIPEGVPYEQPPAVPYWSYSTSDFWNYVEYFRNIGAYDRINEMARTFFAHQHLGDTLGYEVADQHEH</sequence>
<dbReference type="InterPro" id="IPR026222">
    <property type="entry name" value="ApoD_vertbrte"/>
</dbReference>
<dbReference type="PANTHER" id="PTHR10612">
    <property type="entry name" value="APOLIPOPROTEIN D"/>
    <property type="match status" value="1"/>
</dbReference>
<dbReference type="Proteomes" id="UP001558613">
    <property type="component" value="Unassembled WGS sequence"/>
</dbReference>
<dbReference type="InterPro" id="IPR012674">
    <property type="entry name" value="Calycin"/>
</dbReference>